<feature type="chain" id="PRO_5012680197" description="DUF3575 domain-containing protein" evidence="1">
    <location>
        <begin position="19"/>
        <end position="183"/>
    </location>
</feature>
<proteinExistence type="predicted"/>
<organism evidence="2 3">
    <name type="scientific">Flavobacterium micromati</name>
    <dbReference type="NCBI Taxonomy" id="229205"/>
    <lineage>
        <taxon>Bacteria</taxon>
        <taxon>Pseudomonadati</taxon>
        <taxon>Bacteroidota</taxon>
        <taxon>Flavobacteriia</taxon>
        <taxon>Flavobacteriales</taxon>
        <taxon>Flavobacteriaceae</taxon>
        <taxon>Flavobacterium</taxon>
    </lineage>
</organism>
<dbReference type="Proteomes" id="UP000184020">
    <property type="component" value="Unassembled WGS sequence"/>
</dbReference>
<keyword evidence="1" id="KW-0732">Signal</keyword>
<dbReference type="InterPro" id="IPR021958">
    <property type="entry name" value="DUF3575"/>
</dbReference>
<reference evidence="3" key="1">
    <citation type="submission" date="2016-11" db="EMBL/GenBank/DDBJ databases">
        <authorList>
            <person name="Varghese N."/>
            <person name="Submissions S."/>
        </authorList>
    </citation>
    <scope>NUCLEOTIDE SEQUENCE [LARGE SCALE GENOMIC DNA]</scope>
    <source>
        <strain evidence="3">DSM 17659</strain>
    </source>
</reference>
<dbReference type="Pfam" id="PF12099">
    <property type="entry name" value="DUF3575"/>
    <property type="match status" value="1"/>
</dbReference>
<dbReference type="AlphaFoldDB" id="A0A1M5HVC9"/>
<evidence type="ECO:0000313" key="2">
    <source>
        <dbReference type="EMBL" id="SHG19884.1"/>
    </source>
</evidence>
<accession>A0A1M5HVC9</accession>
<evidence type="ECO:0000256" key="1">
    <source>
        <dbReference type="SAM" id="SignalP"/>
    </source>
</evidence>
<dbReference type="EMBL" id="FQWF01000003">
    <property type="protein sequence ID" value="SHG19884.1"/>
    <property type="molecule type" value="Genomic_DNA"/>
</dbReference>
<name>A0A1M5HVC9_9FLAO</name>
<evidence type="ECO:0008006" key="4">
    <source>
        <dbReference type="Google" id="ProtNLM"/>
    </source>
</evidence>
<gene>
    <name evidence="2" type="ORF">SAMN05444372_103142</name>
</gene>
<feature type="signal peptide" evidence="1">
    <location>
        <begin position="1"/>
        <end position="18"/>
    </location>
</feature>
<protein>
    <recommendedName>
        <fullName evidence="4">DUF3575 domain-containing protein</fullName>
    </recommendedName>
</protein>
<dbReference type="OrthoDB" id="1001751at2"/>
<evidence type="ECO:0000313" key="3">
    <source>
        <dbReference type="Proteomes" id="UP000184020"/>
    </source>
</evidence>
<dbReference type="RefSeq" id="WP_073017642.1">
    <property type="nucleotide sequence ID" value="NZ_FQWF01000003.1"/>
</dbReference>
<keyword evidence="3" id="KW-1185">Reference proteome</keyword>
<sequence length="183" mass="21083">MKKLLVLSVLILPFLSQSQTYVKVNALTTLLTIPNIGIETSIGKKSTFQFDILASPWKSINGKPREFYMFIPEYRYHFKEKYNGFYVGAHVGMTLFNFQKWNYLNTDLYEKGLGYVMGATIGFQTKINKRFMLDCFIGGGNHQGFYKGYNLTTGERYESAKNYNKSGEWLPYRGGVMVSYSLE</sequence>
<dbReference type="STRING" id="229205.SAMN05444372_103142"/>